<gene>
    <name evidence="10" type="ORF">GCM10020367_28250</name>
</gene>
<feature type="transmembrane region" description="Helical" evidence="9">
    <location>
        <begin position="502"/>
        <end position="522"/>
    </location>
</feature>
<dbReference type="NCBIfam" id="TIGR01695">
    <property type="entry name" value="murJ_mviN"/>
    <property type="match status" value="1"/>
</dbReference>
<keyword evidence="7 9" id="KW-0472">Membrane</keyword>
<dbReference type="PANTHER" id="PTHR47019">
    <property type="entry name" value="LIPID II FLIPPASE MURJ"/>
    <property type="match status" value="1"/>
</dbReference>
<proteinExistence type="predicted"/>
<dbReference type="InterPro" id="IPR004268">
    <property type="entry name" value="MurJ"/>
</dbReference>
<evidence type="ECO:0000256" key="6">
    <source>
        <dbReference type="ARBA" id="ARBA00022989"/>
    </source>
</evidence>
<keyword evidence="11" id="KW-1185">Reference proteome</keyword>
<comment type="subcellular location">
    <subcellularLocation>
        <location evidence="1">Cell membrane</location>
        <topology evidence="1">Multi-pass membrane protein</topology>
    </subcellularLocation>
</comment>
<evidence type="ECO:0000313" key="10">
    <source>
        <dbReference type="EMBL" id="GAA3372621.1"/>
    </source>
</evidence>
<feature type="compositionally biased region" description="Basic and acidic residues" evidence="8">
    <location>
        <begin position="1"/>
        <end position="11"/>
    </location>
</feature>
<feature type="transmembrane region" description="Helical" evidence="9">
    <location>
        <begin position="215"/>
        <end position="234"/>
    </location>
</feature>
<protein>
    <submittedName>
        <fullName evidence="10">Lipid II flippase MurJ</fullName>
    </submittedName>
</protein>
<feature type="compositionally biased region" description="Basic and acidic residues" evidence="8">
    <location>
        <begin position="21"/>
        <end position="33"/>
    </location>
</feature>
<evidence type="ECO:0000256" key="5">
    <source>
        <dbReference type="ARBA" id="ARBA00022984"/>
    </source>
</evidence>
<evidence type="ECO:0000256" key="1">
    <source>
        <dbReference type="ARBA" id="ARBA00004651"/>
    </source>
</evidence>
<evidence type="ECO:0000256" key="2">
    <source>
        <dbReference type="ARBA" id="ARBA00022475"/>
    </source>
</evidence>
<feature type="transmembrane region" description="Helical" evidence="9">
    <location>
        <begin position="303"/>
        <end position="321"/>
    </location>
</feature>
<comment type="caution">
    <text evidence="10">The sequence shown here is derived from an EMBL/GenBank/DDBJ whole genome shotgun (WGS) entry which is preliminary data.</text>
</comment>
<dbReference type="InterPro" id="IPR051050">
    <property type="entry name" value="Lipid_II_flippase_MurJ/MviN"/>
</dbReference>
<keyword evidence="3 9" id="KW-0812">Transmembrane</keyword>
<evidence type="ECO:0000256" key="7">
    <source>
        <dbReference type="ARBA" id="ARBA00023136"/>
    </source>
</evidence>
<feature type="transmembrane region" description="Helical" evidence="9">
    <location>
        <begin position="89"/>
        <end position="112"/>
    </location>
</feature>
<feature type="transmembrane region" description="Helical" evidence="9">
    <location>
        <begin position="341"/>
        <end position="363"/>
    </location>
</feature>
<feature type="transmembrane region" description="Helical" evidence="9">
    <location>
        <begin position="255"/>
        <end position="273"/>
    </location>
</feature>
<evidence type="ECO:0000313" key="11">
    <source>
        <dbReference type="Proteomes" id="UP001499990"/>
    </source>
</evidence>
<dbReference type="PANTHER" id="PTHR47019:SF1">
    <property type="entry name" value="LIPID II FLIPPASE MURJ"/>
    <property type="match status" value="1"/>
</dbReference>
<evidence type="ECO:0000256" key="9">
    <source>
        <dbReference type="SAM" id="Phobius"/>
    </source>
</evidence>
<evidence type="ECO:0000256" key="8">
    <source>
        <dbReference type="SAM" id="MobiDB-lite"/>
    </source>
</evidence>
<dbReference type="PRINTS" id="PR01806">
    <property type="entry name" value="VIRFACTRMVIN"/>
</dbReference>
<feature type="region of interest" description="Disordered" evidence="8">
    <location>
        <begin position="1"/>
        <end position="41"/>
    </location>
</feature>
<feature type="transmembrane region" description="Helical" evidence="9">
    <location>
        <begin position="191"/>
        <end position="209"/>
    </location>
</feature>
<feature type="transmembrane region" description="Helical" evidence="9">
    <location>
        <begin position="42"/>
        <end position="62"/>
    </location>
</feature>
<evidence type="ECO:0000256" key="3">
    <source>
        <dbReference type="ARBA" id="ARBA00022692"/>
    </source>
</evidence>
<dbReference type="Pfam" id="PF03023">
    <property type="entry name" value="MurJ"/>
    <property type="match status" value="1"/>
</dbReference>
<evidence type="ECO:0000256" key="4">
    <source>
        <dbReference type="ARBA" id="ARBA00022960"/>
    </source>
</evidence>
<name>A0ABP6SB52_9ACTN</name>
<sequence>MGPGRDGDTMKNGHQAPAHPALDDGPERPPDAGRRRHAERSLARTTVITGAITACAALLGLARDQTVAHLFGAGPETDAFLVSWTVPEFASTLLIEDAMALVLVPAFSLALARREPVQALVRATLPPLLGALALLTVVLVLAAAWLVAVLAPGLPEQALAADCTRLTATCAFTFGLAGYCSAVLRAHRSFALPAAIYVAYNLGIIAVALTAGPHWGVRAAAAGVALGGCLMVLVQLPALRRRVRLREDAGRLGGTGPRLGIGLLAPVIVFAAGRQSQVLVERFLAAPLPAGAISHLNYAQKVAQMPMVLAMMLCTITFPVIARALARGDAEAAGRRMERDLMLAAVVVLTGATTVVACAPQIVEILFQRGAFDADDTVATASVMRVYALGLLGHTLVGALVRSYFSAARPTWYPAAAMAAGLAANVLAGLALAHVWGAHGIAAANAFGITVTAVLLLRGLGRYTVTVATRQIAGRLARLTAAALAATGTGWAAAAFVGPPVLAVAAGAAACTGVFLAAGRSLRVAVIPLPRKREHAVHS</sequence>
<organism evidence="10 11">
    <name type="scientific">Streptomyces sannanensis</name>
    <dbReference type="NCBI Taxonomy" id="285536"/>
    <lineage>
        <taxon>Bacteria</taxon>
        <taxon>Bacillati</taxon>
        <taxon>Actinomycetota</taxon>
        <taxon>Actinomycetes</taxon>
        <taxon>Kitasatosporales</taxon>
        <taxon>Streptomycetaceae</taxon>
        <taxon>Streptomyces</taxon>
    </lineage>
</organism>
<keyword evidence="6 9" id="KW-1133">Transmembrane helix</keyword>
<dbReference type="EMBL" id="BAAAYL010000001">
    <property type="protein sequence ID" value="GAA3372621.1"/>
    <property type="molecule type" value="Genomic_DNA"/>
</dbReference>
<keyword evidence="5" id="KW-0573">Peptidoglycan synthesis</keyword>
<keyword evidence="2" id="KW-1003">Cell membrane</keyword>
<accession>A0ABP6SB52</accession>
<feature type="transmembrane region" description="Helical" evidence="9">
    <location>
        <begin position="438"/>
        <end position="457"/>
    </location>
</feature>
<feature type="transmembrane region" description="Helical" evidence="9">
    <location>
        <begin position="412"/>
        <end position="432"/>
    </location>
</feature>
<dbReference type="Proteomes" id="UP001499990">
    <property type="component" value="Unassembled WGS sequence"/>
</dbReference>
<keyword evidence="4" id="KW-0133">Cell shape</keyword>
<feature type="transmembrane region" description="Helical" evidence="9">
    <location>
        <begin position="124"/>
        <end position="146"/>
    </location>
</feature>
<feature type="transmembrane region" description="Helical" evidence="9">
    <location>
        <begin position="166"/>
        <end position="184"/>
    </location>
</feature>
<reference evidence="11" key="1">
    <citation type="journal article" date="2019" name="Int. J. Syst. Evol. Microbiol.">
        <title>The Global Catalogue of Microorganisms (GCM) 10K type strain sequencing project: providing services to taxonomists for standard genome sequencing and annotation.</title>
        <authorList>
            <consortium name="The Broad Institute Genomics Platform"/>
            <consortium name="The Broad Institute Genome Sequencing Center for Infectious Disease"/>
            <person name="Wu L."/>
            <person name="Ma J."/>
        </authorList>
    </citation>
    <scope>NUCLEOTIDE SEQUENCE [LARGE SCALE GENOMIC DNA]</scope>
    <source>
        <strain evidence="11">JCM 9651</strain>
    </source>
</reference>
<feature type="transmembrane region" description="Helical" evidence="9">
    <location>
        <begin position="383"/>
        <end position="405"/>
    </location>
</feature>
<feature type="transmembrane region" description="Helical" evidence="9">
    <location>
        <begin position="477"/>
        <end position="496"/>
    </location>
</feature>